<proteinExistence type="inferred from homology"/>
<dbReference type="GO" id="GO:0016787">
    <property type="term" value="F:hydrolase activity"/>
    <property type="evidence" value="ECO:0007669"/>
    <property type="project" value="UniProtKB-KW"/>
</dbReference>
<keyword evidence="4" id="KW-0378">Hydrolase</keyword>
<evidence type="ECO:0000259" key="3">
    <source>
        <dbReference type="Pfam" id="PF01425"/>
    </source>
</evidence>
<dbReference type="PANTHER" id="PTHR11895">
    <property type="entry name" value="TRANSAMIDASE"/>
    <property type="match status" value="1"/>
</dbReference>
<dbReference type="SUPFAM" id="SSF75304">
    <property type="entry name" value="Amidase signature (AS) enzymes"/>
    <property type="match status" value="1"/>
</dbReference>
<keyword evidence="5" id="KW-1185">Reference proteome</keyword>
<comment type="similarity">
    <text evidence="1">Belongs to the amidase family.</text>
</comment>
<dbReference type="Pfam" id="PF01425">
    <property type="entry name" value="Amidase"/>
    <property type="match status" value="1"/>
</dbReference>
<dbReference type="InterPro" id="IPR036928">
    <property type="entry name" value="AS_sf"/>
</dbReference>
<dbReference type="KEGG" id="salf:SMD44_07868"/>
<accession>A0A1Z1WPJ4</accession>
<dbReference type="EMBL" id="CP021748">
    <property type="protein sequence ID" value="ARX88381.1"/>
    <property type="molecule type" value="Genomic_DNA"/>
</dbReference>
<evidence type="ECO:0000256" key="1">
    <source>
        <dbReference type="ARBA" id="ARBA00009199"/>
    </source>
</evidence>
<dbReference type="Gene3D" id="3.90.1300.10">
    <property type="entry name" value="Amidase signature (AS) domain"/>
    <property type="match status" value="1"/>
</dbReference>
<reference evidence="4 5" key="1">
    <citation type="submission" date="2017-05" db="EMBL/GenBank/DDBJ databases">
        <title>Streptomyces alboflavus Genome sequencing and assembly.</title>
        <authorList>
            <person name="Wang Y."/>
            <person name="Du B."/>
            <person name="Ding Y."/>
            <person name="Liu H."/>
            <person name="Hou Q."/>
            <person name="Liu K."/>
            <person name="Wang C."/>
            <person name="Yao L."/>
        </authorList>
    </citation>
    <scope>NUCLEOTIDE SEQUENCE [LARGE SCALE GENOMIC DNA]</scope>
    <source>
        <strain evidence="4 5">MDJK44</strain>
    </source>
</reference>
<organism evidence="4 5">
    <name type="scientific">Streptomyces alboflavus</name>
    <dbReference type="NCBI Taxonomy" id="67267"/>
    <lineage>
        <taxon>Bacteria</taxon>
        <taxon>Bacillati</taxon>
        <taxon>Actinomycetota</taxon>
        <taxon>Actinomycetes</taxon>
        <taxon>Kitasatosporales</taxon>
        <taxon>Streptomycetaceae</taxon>
        <taxon>Streptomyces</taxon>
    </lineage>
</organism>
<gene>
    <name evidence="4" type="ORF">SMD44_07868</name>
</gene>
<dbReference type="AlphaFoldDB" id="A0A1Z1WPJ4"/>
<feature type="region of interest" description="Disordered" evidence="2">
    <location>
        <begin position="141"/>
        <end position="189"/>
    </location>
</feature>
<evidence type="ECO:0000313" key="5">
    <source>
        <dbReference type="Proteomes" id="UP000195880"/>
    </source>
</evidence>
<feature type="compositionally biased region" description="Low complexity" evidence="2">
    <location>
        <begin position="146"/>
        <end position="170"/>
    </location>
</feature>
<evidence type="ECO:0000256" key="2">
    <source>
        <dbReference type="SAM" id="MobiDB-lite"/>
    </source>
</evidence>
<dbReference type="PANTHER" id="PTHR11895:SF7">
    <property type="entry name" value="GLUTAMYL-TRNA(GLN) AMIDOTRANSFERASE SUBUNIT A, MITOCHONDRIAL"/>
    <property type="match status" value="1"/>
</dbReference>
<sequence length="189" mass="19244">MKLSEYVTHDAVGLAELVARGEVTGAELEGVALEAAAAVNPLLNAVVETWPAEGGGASAGGTPTAGAPLAGVPFLLKDIGVTMAGKRTELGSRLAEGNVAASDSYLMRRLRAAGLATFGRTTTPEFAYSITTEAVLYGPTATPGTSAARRAAQAAARRPPSPRASCPSRTPRTRRARSASRPRAPACSA</sequence>
<evidence type="ECO:0000313" key="4">
    <source>
        <dbReference type="EMBL" id="ARX88381.1"/>
    </source>
</evidence>
<dbReference type="InterPro" id="IPR023631">
    <property type="entry name" value="Amidase_dom"/>
</dbReference>
<dbReference type="InterPro" id="IPR000120">
    <property type="entry name" value="Amidase"/>
</dbReference>
<feature type="domain" description="Amidase" evidence="3">
    <location>
        <begin position="33"/>
        <end position="143"/>
    </location>
</feature>
<protein>
    <submittedName>
        <fullName evidence="4">6-aminohexanoate hydrolase</fullName>
    </submittedName>
</protein>
<dbReference type="Proteomes" id="UP000195880">
    <property type="component" value="Chromosome"/>
</dbReference>
<feature type="compositionally biased region" description="Basic residues" evidence="2">
    <location>
        <begin position="171"/>
        <end position="180"/>
    </location>
</feature>
<name>A0A1Z1WPJ4_9ACTN</name>